<reference evidence="4" key="1">
    <citation type="submission" date="2016-06" db="EMBL/GenBank/DDBJ databases">
        <title>NZP2037 Pacbio-Illumina hybrid assembly.</title>
        <authorList>
            <person name="Ramsay J.P."/>
        </authorList>
    </citation>
    <scope>NUCLEOTIDE SEQUENCE [LARGE SCALE GENOMIC DNA]</scope>
    <source>
        <strain evidence="4">R7ANS::ICEMlSym2042</strain>
    </source>
</reference>
<accession>A0A1A5I9A1</accession>
<dbReference type="EMBL" id="LZTJ01000012">
    <property type="protein sequence ID" value="OBP77043.1"/>
    <property type="molecule type" value="Genomic_DNA"/>
</dbReference>
<gene>
    <name evidence="3" type="ORF">BAE39_13420</name>
</gene>
<evidence type="ECO:0000313" key="3">
    <source>
        <dbReference type="EMBL" id="OBP77043.1"/>
    </source>
</evidence>
<feature type="chain" id="PRO_5009827113" description="DUF2147 domain-containing protein" evidence="1">
    <location>
        <begin position="22"/>
        <end position="113"/>
    </location>
</feature>
<organism evidence="3 4">
    <name type="scientific">Rhizobium loti</name>
    <name type="common">Mesorhizobium loti</name>
    <dbReference type="NCBI Taxonomy" id="381"/>
    <lineage>
        <taxon>Bacteria</taxon>
        <taxon>Pseudomonadati</taxon>
        <taxon>Pseudomonadota</taxon>
        <taxon>Alphaproteobacteria</taxon>
        <taxon>Hyphomicrobiales</taxon>
        <taxon>Phyllobacteriaceae</taxon>
        <taxon>Mesorhizobium</taxon>
    </lineage>
</organism>
<sequence length="113" mass="11589">MFRKVSLALAATLIMAGAAWADPIEGNWKTQAGDTAAISGSDSFSITLKSGKYAGKTIGSLKAAGDNKYAGSITDPANDKTYSGKATLSGTALKMSGCVLGGLICKSQTWHKL</sequence>
<dbReference type="PANTHER" id="PTHR36919">
    <property type="entry name" value="BLR1215 PROTEIN"/>
    <property type="match status" value="1"/>
</dbReference>
<dbReference type="PANTHER" id="PTHR36919:SF2">
    <property type="entry name" value="BLL6627 PROTEIN"/>
    <property type="match status" value="1"/>
</dbReference>
<dbReference type="OrthoDB" id="9811671at2"/>
<dbReference type="GeneID" id="66685051"/>
<comment type="caution">
    <text evidence="3">The sequence shown here is derived from an EMBL/GenBank/DDBJ whole genome shotgun (WGS) entry which is preliminary data.</text>
</comment>
<protein>
    <recommendedName>
        <fullName evidence="2">DUF2147 domain-containing protein</fullName>
    </recommendedName>
</protein>
<dbReference type="InterPro" id="IPR019223">
    <property type="entry name" value="DUF2147"/>
</dbReference>
<dbReference type="Proteomes" id="UP000093748">
    <property type="component" value="Unassembled WGS sequence"/>
</dbReference>
<dbReference type="AlphaFoldDB" id="A0A1A5I9A1"/>
<feature type="domain" description="DUF2147" evidence="2">
    <location>
        <begin position="57"/>
        <end position="112"/>
    </location>
</feature>
<dbReference type="Gene3D" id="2.40.128.520">
    <property type="match status" value="1"/>
</dbReference>
<dbReference type="RefSeq" id="WP_010915069.1">
    <property type="nucleotide sequence ID" value="NZ_LZTH01000012.1"/>
</dbReference>
<evidence type="ECO:0000256" key="1">
    <source>
        <dbReference type="SAM" id="SignalP"/>
    </source>
</evidence>
<dbReference type="Pfam" id="PF09917">
    <property type="entry name" value="DUF2147"/>
    <property type="match status" value="1"/>
</dbReference>
<name>A0A1A5I9A1_RHILI</name>
<feature type="signal peptide" evidence="1">
    <location>
        <begin position="1"/>
        <end position="21"/>
    </location>
</feature>
<keyword evidence="1" id="KW-0732">Signal</keyword>
<evidence type="ECO:0000313" key="4">
    <source>
        <dbReference type="Proteomes" id="UP000093748"/>
    </source>
</evidence>
<evidence type="ECO:0000259" key="2">
    <source>
        <dbReference type="Pfam" id="PF09917"/>
    </source>
</evidence>
<proteinExistence type="predicted"/>